<evidence type="ECO:0000313" key="3">
    <source>
        <dbReference type="Proteomes" id="UP001330434"/>
    </source>
</evidence>
<protein>
    <submittedName>
        <fullName evidence="2">Uncharacterized protein</fullName>
    </submittedName>
</protein>
<feature type="transmembrane region" description="Helical" evidence="1">
    <location>
        <begin position="12"/>
        <end position="33"/>
    </location>
</feature>
<evidence type="ECO:0000313" key="2">
    <source>
        <dbReference type="EMBL" id="WVX66529.1"/>
    </source>
</evidence>
<keyword evidence="3" id="KW-1185">Reference proteome</keyword>
<name>A0ABZ2C221_9PROT</name>
<proteinExistence type="predicted"/>
<sequence length="57" mass="6503">MTKFNLKRLRELAKNSIPVLGICSTFVGIAFFYGQMLSPNTSHELQHLMIVSNNYMP</sequence>
<keyword evidence="1" id="KW-0472">Membrane</keyword>
<keyword evidence="1" id="KW-1133">Transmembrane helix</keyword>
<evidence type="ECO:0000256" key="1">
    <source>
        <dbReference type="SAM" id="Phobius"/>
    </source>
</evidence>
<dbReference type="EMBL" id="CP133270">
    <property type="protein sequence ID" value="WVX66529.1"/>
    <property type="molecule type" value="Genomic_DNA"/>
</dbReference>
<keyword evidence="1" id="KW-0812">Transmembrane</keyword>
<accession>A0ABZ2C221</accession>
<dbReference type="RefSeq" id="WP_331255385.1">
    <property type="nucleotide sequence ID" value="NZ_CP133270.1"/>
</dbReference>
<organism evidence="2 3">
    <name type="scientific">Candidatus Bealeia paramacronuclearis</name>
    <dbReference type="NCBI Taxonomy" id="1921001"/>
    <lineage>
        <taxon>Bacteria</taxon>
        <taxon>Pseudomonadati</taxon>
        <taxon>Pseudomonadota</taxon>
        <taxon>Alphaproteobacteria</taxon>
        <taxon>Holosporales</taxon>
        <taxon>Holosporaceae</taxon>
        <taxon>Candidatus Bealeia</taxon>
    </lineage>
</organism>
<gene>
    <name evidence="2" type="ORF">Bealeia1_00708</name>
</gene>
<reference evidence="2 3" key="1">
    <citation type="journal article" date="2024" name="Environ. Microbiol.">
        <title>Novel evolutionary insights on the interactions of the Holosporales (Alphaproteobacteria) with eukaryotic hosts from comparative genomics.</title>
        <authorList>
            <person name="Giovannini M."/>
            <person name="Petroni G."/>
            <person name="Castelli M."/>
        </authorList>
    </citation>
    <scope>NUCLEOTIDE SEQUENCE [LARGE SCALE GENOMIC DNA]</scope>
    <source>
        <strain evidence="2 3">US_Bl 15I1</strain>
    </source>
</reference>
<dbReference type="Proteomes" id="UP001330434">
    <property type="component" value="Chromosome"/>
</dbReference>